<dbReference type="GO" id="GO:0043461">
    <property type="term" value="P:proton-transporting ATP synthase complex assembly"/>
    <property type="evidence" value="ECO:0007669"/>
    <property type="project" value="InterPro"/>
</dbReference>
<dbReference type="PANTHER" id="PTHR21013">
    <property type="entry name" value="ATP SYNTHASE MITOCHONDRIAL F1 COMPLEX ASSEMBLY FACTOR 2/ATP12 PROTEIN, MITOCHONDRIAL PRECURSOR"/>
    <property type="match status" value="1"/>
</dbReference>
<keyword evidence="2" id="KW-0809">Transit peptide</keyword>
<dbReference type="InterPro" id="IPR023335">
    <property type="entry name" value="ATP12_ortho_dom_sf"/>
</dbReference>
<dbReference type="InterPro" id="IPR011419">
    <property type="entry name" value="ATP12_ATP_synth-F1-assembly"/>
</dbReference>
<dbReference type="InterPro" id="IPR042272">
    <property type="entry name" value="ATP12_ATP_synth-F1-assembly_N"/>
</dbReference>
<dbReference type="RefSeq" id="WP_103909079.1">
    <property type="nucleotide sequence ID" value="NZ_FNUZ01000001.1"/>
</dbReference>
<protein>
    <submittedName>
        <fullName evidence="4">Chaperone required for the assembly of the F1-ATPase</fullName>
    </submittedName>
</protein>
<evidence type="ECO:0000256" key="3">
    <source>
        <dbReference type="ARBA" id="ARBA00023186"/>
    </source>
</evidence>
<dbReference type="Pfam" id="PF07542">
    <property type="entry name" value="ATP12"/>
    <property type="match status" value="1"/>
</dbReference>
<dbReference type="PANTHER" id="PTHR21013:SF10">
    <property type="entry name" value="ATP SYNTHASE MITOCHONDRIAL F1 COMPLEX ASSEMBLY FACTOR 2"/>
    <property type="match status" value="1"/>
</dbReference>
<comment type="similarity">
    <text evidence="1">Belongs to the ATP12 family.</text>
</comment>
<evidence type="ECO:0000256" key="1">
    <source>
        <dbReference type="ARBA" id="ARBA00008231"/>
    </source>
</evidence>
<name>A0A1H5TT19_9RHOB</name>
<keyword evidence="5" id="KW-1185">Reference proteome</keyword>
<evidence type="ECO:0000313" key="4">
    <source>
        <dbReference type="EMBL" id="SEF65944.1"/>
    </source>
</evidence>
<sequence length="240" mass="26502">MSEWAPKRFWTDATVTDADGGFTVLLDKRAVKTPAKAPLILPTQAMAQAIAEEWQAQTDKIDPNTMPVTRSANAAIDKVRIQHAEVADMIAAYGDSDLLCYRADSPEELVARQAETWDPYLAWAEEALGAKLEPRTGVIHAGQDAASLTRLSEAVHAFDPFELTAFHDLVSLTGSLILGFAAERSWAESSSIWSASRVDENWQIEQWGEDEEAQATEQVKKRSFEDALRFIHLSRGSNGL</sequence>
<gene>
    <name evidence="4" type="ORF">SAMN04488045_0730</name>
</gene>
<dbReference type="Gene3D" id="1.10.3580.10">
    <property type="entry name" value="ATP12 ATPase"/>
    <property type="match status" value="1"/>
</dbReference>
<dbReference type="EMBL" id="FNUZ01000001">
    <property type="protein sequence ID" value="SEF65944.1"/>
    <property type="molecule type" value="Genomic_DNA"/>
</dbReference>
<keyword evidence="3" id="KW-0143">Chaperone</keyword>
<dbReference type="OrthoDB" id="9797825at2"/>
<dbReference type="Proteomes" id="UP000236752">
    <property type="component" value="Unassembled WGS sequence"/>
</dbReference>
<dbReference type="AlphaFoldDB" id="A0A1H5TT19"/>
<dbReference type="Gene3D" id="3.30.2180.10">
    <property type="entry name" value="ATP12-like"/>
    <property type="match status" value="1"/>
</dbReference>
<proteinExistence type="inferred from homology"/>
<evidence type="ECO:0000313" key="5">
    <source>
        <dbReference type="Proteomes" id="UP000236752"/>
    </source>
</evidence>
<accession>A0A1H5TT19</accession>
<reference evidence="4 5" key="1">
    <citation type="submission" date="2016-10" db="EMBL/GenBank/DDBJ databases">
        <authorList>
            <person name="de Groot N.N."/>
        </authorList>
    </citation>
    <scope>NUCLEOTIDE SEQUENCE [LARGE SCALE GENOMIC DNA]</scope>
    <source>
        <strain evidence="4 5">DSM 26915</strain>
    </source>
</reference>
<dbReference type="SUPFAM" id="SSF160909">
    <property type="entry name" value="ATP12-like"/>
    <property type="match status" value="1"/>
</dbReference>
<organism evidence="4 5">
    <name type="scientific">Thalassococcus halodurans</name>
    <dbReference type="NCBI Taxonomy" id="373675"/>
    <lineage>
        <taxon>Bacteria</taxon>
        <taxon>Pseudomonadati</taxon>
        <taxon>Pseudomonadota</taxon>
        <taxon>Alphaproteobacteria</taxon>
        <taxon>Rhodobacterales</taxon>
        <taxon>Roseobacteraceae</taxon>
        <taxon>Thalassococcus</taxon>
    </lineage>
</organism>
<evidence type="ECO:0000256" key="2">
    <source>
        <dbReference type="ARBA" id="ARBA00022946"/>
    </source>
</evidence>